<proteinExistence type="predicted"/>
<protein>
    <submittedName>
        <fullName evidence="2">Inner membrane protein YjdF</fullName>
    </submittedName>
</protein>
<gene>
    <name evidence="2" type="primary">yjdF</name>
    <name evidence="2" type="ORF">PWN146_04795</name>
</gene>
<feature type="transmembrane region" description="Helical" evidence="1">
    <location>
        <begin position="60"/>
        <end position="83"/>
    </location>
</feature>
<feature type="transmembrane region" description="Helical" evidence="1">
    <location>
        <begin position="34"/>
        <end position="51"/>
    </location>
</feature>
<feature type="transmembrane region" description="Helical" evidence="1">
    <location>
        <begin position="103"/>
        <end position="120"/>
    </location>
</feature>
<evidence type="ECO:0000256" key="1">
    <source>
        <dbReference type="SAM" id="Phobius"/>
    </source>
</evidence>
<keyword evidence="1" id="KW-0812">Transmembrane</keyword>
<organism evidence="2">
    <name type="scientific">Serratia marcescens</name>
    <dbReference type="NCBI Taxonomy" id="615"/>
    <lineage>
        <taxon>Bacteria</taxon>
        <taxon>Pseudomonadati</taxon>
        <taxon>Pseudomonadota</taxon>
        <taxon>Gammaproteobacteria</taxon>
        <taxon>Enterobacterales</taxon>
        <taxon>Yersiniaceae</taxon>
        <taxon>Serratia</taxon>
    </lineage>
</organism>
<feature type="transmembrane region" description="Helical" evidence="1">
    <location>
        <begin position="175"/>
        <end position="196"/>
    </location>
</feature>
<sequence length="206" mass="23217">MPVSRTPLLLSVITLLLLAALIHSGISPYDRATWLMEVAPVLIVLPLLWLTHRRYPLTPLLYTLIFFHALILIFGGMYSYARVPLGFEVQQWLDLGRNPYDKLGHFFQGLVPALVAREILLRGGYVQGRKMLGFVVCCIALAISAVYELIEWWAALALGQGADEFLGTQGDPWDTQSDMFCALLGAIAGQWLFGGWQDRQLWRLKE</sequence>
<reference evidence="2" key="1">
    <citation type="submission" date="2016-05" db="EMBL/GenBank/DDBJ databases">
        <authorList>
            <person name="Cock P.J.A."/>
            <person name="Cock P.J.A."/>
        </authorList>
    </citation>
    <scope>NUCLEOTIDE SEQUENCE</scope>
    <source>
        <strain evidence="2">PWN146_assembly</strain>
    </source>
</reference>
<keyword evidence="1" id="KW-1133">Transmembrane helix</keyword>
<feature type="transmembrane region" description="Helical" evidence="1">
    <location>
        <begin position="132"/>
        <end position="155"/>
    </location>
</feature>
<dbReference type="Pfam" id="PF09997">
    <property type="entry name" value="DUF2238"/>
    <property type="match status" value="1"/>
</dbReference>
<dbReference type="EMBL" id="LT575490">
    <property type="protein sequence ID" value="SAY46036.1"/>
    <property type="molecule type" value="Genomic_DNA"/>
</dbReference>
<dbReference type="AlphaFoldDB" id="A0A1C3HLV5"/>
<accession>A0A1C3HLV5</accession>
<name>A0A1C3HLV5_SERMA</name>
<dbReference type="PIRSF" id="PIRSF020606">
    <property type="entry name" value="UCP020606"/>
    <property type="match status" value="1"/>
</dbReference>
<evidence type="ECO:0000313" key="2">
    <source>
        <dbReference type="EMBL" id="SAY46036.1"/>
    </source>
</evidence>
<dbReference type="InterPro" id="IPR014509">
    <property type="entry name" value="YjdF-like"/>
</dbReference>
<dbReference type="InterPro" id="IPR058534">
    <property type="entry name" value="YjdF"/>
</dbReference>
<keyword evidence="1" id="KW-0472">Membrane</keyword>